<gene>
    <name evidence="2" type="ORF">AURANDRAFT_64319</name>
</gene>
<reference evidence="2 3" key="1">
    <citation type="journal article" date="2011" name="Proc. Natl. Acad. Sci. U.S.A.">
        <title>Niche of harmful alga Aureococcus anophagefferens revealed through ecogenomics.</title>
        <authorList>
            <person name="Gobler C.J."/>
            <person name="Berry D.L."/>
            <person name="Dyhrman S.T."/>
            <person name="Wilhelm S.W."/>
            <person name="Salamov A."/>
            <person name="Lobanov A.V."/>
            <person name="Zhang Y."/>
            <person name="Collier J.L."/>
            <person name="Wurch L.L."/>
            <person name="Kustka A.B."/>
            <person name="Dill B.D."/>
            <person name="Shah M."/>
            <person name="VerBerkmoes N.C."/>
            <person name="Kuo A."/>
            <person name="Terry A."/>
            <person name="Pangilinan J."/>
            <person name="Lindquist E.A."/>
            <person name="Lucas S."/>
            <person name="Paulsen I.T."/>
            <person name="Hattenrath-Lehmann T.K."/>
            <person name="Talmage S.C."/>
            <person name="Walker E.A."/>
            <person name="Koch F."/>
            <person name="Burson A.M."/>
            <person name="Marcoval M.A."/>
            <person name="Tang Y.Z."/>
            <person name="Lecleir G.R."/>
            <person name="Coyne K.J."/>
            <person name="Berg G.M."/>
            <person name="Bertrand E.M."/>
            <person name="Saito M.A."/>
            <person name="Gladyshev V.N."/>
            <person name="Grigoriev I.V."/>
        </authorList>
    </citation>
    <scope>NUCLEOTIDE SEQUENCE [LARGE SCALE GENOMIC DNA]</scope>
    <source>
        <strain evidence="3">CCMP 1984</strain>
    </source>
</reference>
<dbReference type="EMBL" id="GL833128">
    <property type="protein sequence ID" value="EGB08295.1"/>
    <property type="molecule type" value="Genomic_DNA"/>
</dbReference>
<keyword evidence="3" id="KW-1185">Reference proteome</keyword>
<dbReference type="CDD" id="cd00143">
    <property type="entry name" value="PP2Cc"/>
    <property type="match status" value="1"/>
</dbReference>
<dbReference type="KEGG" id="aaf:AURANDRAFT_64319"/>
<dbReference type="InParanoid" id="F0Y9R5"/>
<dbReference type="PROSITE" id="PS51746">
    <property type="entry name" value="PPM_2"/>
    <property type="match status" value="1"/>
</dbReference>
<evidence type="ECO:0000259" key="1">
    <source>
        <dbReference type="PROSITE" id="PS51746"/>
    </source>
</evidence>
<dbReference type="AlphaFoldDB" id="F0Y9R5"/>
<dbReference type="Proteomes" id="UP000002729">
    <property type="component" value="Unassembled WGS sequence"/>
</dbReference>
<dbReference type="Pfam" id="PF00481">
    <property type="entry name" value="PP2C"/>
    <property type="match status" value="1"/>
</dbReference>
<dbReference type="OrthoDB" id="10264738at2759"/>
<sequence>MVVSAYGMCGRRESMQDAHFAVADKKGAVAGVFDGCGGARASRACADLLGGDEDRRRALRDAGAGEAAIAAWLEACEARVLAASEAGGWIDASTALVARVNGNDVAVGWLGDSRAVLAVDDGKGGLAALDLSVDHKASNPREAKRVRAAGGFVGRTEQEARASGARALLGRMAPALAFRANKRSAFRVYPGGIALTRCVGARPLKFKNLVTATPETFARPCDGAEAFLILACDGVWDVLDGAAAVKCCAAVAPEKAAETLVYHAHNKGSTDNLTAVVLSWP</sequence>
<dbReference type="SMART" id="SM00332">
    <property type="entry name" value="PP2Cc"/>
    <property type="match status" value="1"/>
</dbReference>
<feature type="domain" description="PPM-type phosphatase" evidence="1">
    <location>
        <begin position="2"/>
        <end position="280"/>
    </location>
</feature>
<dbReference type="GO" id="GO:0004722">
    <property type="term" value="F:protein serine/threonine phosphatase activity"/>
    <property type="evidence" value="ECO:0007669"/>
    <property type="project" value="InterPro"/>
</dbReference>
<dbReference type="GeneID" id="20224769"/>
<dbReference type="InterPro" id="IPR015655">
    <property type="entry name" value="PP2C"/>
</dbReference>
<evidence type="ECO:0000313" key="3">
    <source>
        <dbReference type="Proteomes" id="UP000002729"/>
    </source>
</evidence>
<accession>F0Y9R5</accession>
<proteinExistence type="predicted"/>
<dbReference type="SUPFAM" id="SSF81606">
    <property type="entry name" value="PP2C-like"/>
    <property type="match status" value="1"/>
</dbReference>
<dbReference type="InterPro" id="IPR001932">
    <property type="entry name" value="PPM-type_phosphatase-like_dom"/>
</dbReference>
<dbReference type="eggNOG" id="KOG0698">
    <property type="taxonomic scope" value="Eukaryota"/>
</dbReference>
<name>F0Y9R5_AURAN</name>
<dbReference type="InterPro" id="IPR036457">
    <property type="entry name" value="PPM-type-like_dom_sf"/>
</dbReference>
<dbReference type="PANTHER" id="PTHR47992">
    <property type="entry name" value="PROTEIN PHOSPHATASE"/>
    <property type="match status" value="1"/>
</dbReference>
<protein>
    <recommendedName>
        <fullName evidence="1">PPM-type phosphatase domain-containing protein</fullName>
    </recommendedName>
</protein>
<organism evidence="3">
    <name type="scientific">Aureococcus anophagefferens</name>
    <name type="common">Harmful bloom alga</name>
    <dbReference type="NCBI Taxonomy" id="44056"/>
    <lineage>
        <taxon>Eukaryota</taxon>
        <taxon>Sar</taxon>
        <taxon>Stramenopiles</taxon>
        <taxon>Ochrophyta</taxon>
        <taxon>Pelagophyceae</taxon>
        <taxon>Pelagomonadales</taxon>
        <taxon>Pelagomonadaceae</taxon>
        <taxon>Aureococcus</taxon>
    </lineage>
</organism>
<dbReference type="Gene3D" id="3.60.40.10">
    <property type="entry name" value="PPM-type phosphatase domain"/>
    <property type="match status" value="1"/>
</dbReference>
<dbReference type="RefSeq" id="XP_009037021.1">
    <property type="nucleotide sequence ID" value="XM_009038773.1"/>
</dbReference>
<evidence type="ECO:0000313" key="2">
    <source>
        <dbReference type="EMBL" id="EGB08295.1"/>
    </source>
</evidence>